<dbReference type="InterPro" id="IPR052192">
    <property type="entry name" value="Insect_Ionotropic_Sensory_Rcpt"/>
</dbReference>
<dbReference type="InterPro" id="IPR001320">
    <property type="entry name" value="Iontro_rcpt_C"/>
</dbReference>
<evidence type="ECO:0000259" key="16">
    <source>
        <dbReference type="Pfam" id="PF10613"/>
    </source>
</evidence>
<feature type="domain" description="Ionotropic glutamate receptor C-terminal" evidence="15">
    <location>
        <begin position="343"/>
        <end position="530"/>
    </location>
</feature>
<dbReference type="SUPFAM" id="SSF53850">
    <property type="entry name" value="Periplasmic binding protein-like II"/>
    <property type="match status" value="1"/>
</dbReference>
<evidence type="ECO:0000256" key="12">
    <source>
        <dbReference type="ARBA" id="ARBA00023303"/>
    </source>
</evidence>
<dbReference type="Gene3D" id="1.10.287.70">
    <property type="match status" value="1"/>
</dbReference>
<evidence type="ECO:0000256" key="6">
    <source>
        <dbReference type="ARBA" id="ARBA00022989"/>
    </source>
</evidence>
<feature type="domain" description="Ionotropic glutamate receptor L-glutamate and glycine-binding" evidence="16">
    <location>
        <begin position="255"/>
        <end position="327"/>
    </location>
</feature>
<evidence type="ECO:0000256" key="5">
    <source>
        <dbReference type="ARBA" id="ARBA00022692"/>
    </source>
</evidence>
<evidence type="ECO:0000256" key="4">
    <source>
        <dbReference type="ARBA" id="ARBA00022475"/>
    </source>
</evidence>
<evidence type="ECO:0000256" key="1">
    <source>
        <dbReference type="ARBA" id="ARBA00004651"/>
    </source>
</evidence>
<evidence type="ECO:0000256" key="7">
    <source>
        <dbReference type="ARBA" id="ARBA00023065"/>
    </source>
</evidence>
<feature type="transmembrane region" description="Helical" evidence="13">
    <location>
        <begin position="602"/>
        <end position="626"/>
    </location>
</feature>
<dbReference type="PANTHER" id="PTHR42643">
    <property type="entry name" value="IONOTROPIC RECEPTOR 20A-RELATED"/>
    <property type="match status" value="1"/>
</dbReference>
<dbReference type="InterPro" id="IPR057074">
    <property type="entry name" value="IR75A_N"/>
</dbReference>
<evidence type="ECO:0000256" key="14">
    <source>
        <dbReference type="SAM" id="SignalP"/>
    </source>
</evidence>
<dbReference type="EMBL" id="QOIP01000002">
    <property type="protein sequence ID" value="RLU26111.1"/>
    <property type="molecule type" value="Genomic_DNA"/>
</dbReference>
<comment type="similarity">
    <text evidence="2">Belongs to the glutamate-gated ion channel (TC 1.A.10.1) family.</text>
</comment>
<evidence type="ECO:0000256" key="10">
    <source>
        <dbReference type="ARBA" id="ARBA00023180"/>
    </source>
</evidence>
<reference evidence="18" key="2">
    <citation type="submission" date="2018-07" db="EMBL/GenBank/DDBJ databases">
        <authorList>
            <person name="Mckenzie S.K."/>
            <person name="Kronauer D.J.C."/>
        </authorList>
    </citation>
    <scope>NUCLEOTIDE SEQUENCE</scope>
    <source>
        <strain evidence="18">Clonal line C1</strain>
    </source>
</reference>
<evidence type="ECO:0000256" key="8">
    <source>
        <dbReference type="ARBA" id="ARBA00023136"/>
    </source>
</evidence>
<sequence>MLLAILCILALLLSDNTIVCSHRIDDIILKFIVNATPVLFPPSRISVHLCIDYEDTIRLSKQMSNHHLTHGINNFIKDFDGRIYNNLEHQNLYMLDLNCDYAIEVLRQAHSKRMFVAPTKWLLVQDRRMIIDNTNVTSTYNDSILEVFEDIAVYPDSDVILARRYDNDFLELISIYRPSPQKGVIWEERGNWTIQSGLRMRTFDVASARRRNLQQTALKSCIVVTDPDTVNHLTDFEKITIDTITKVSYPWILHLANRMNATISFQVSNTWGYTPNNGSWSGMTGMLHRREIDIGGTTMLITADRMSVVKFIQLYTHTSACFIFRRPLVSNVKNIFTLPFKRNVWIAIAVFLALVLCLLYISMKWEYHTVKKSATYRNQLNTGEHAIGENLLVLLGAFTQQGYSYEPYIISTRIITFMLLIASLSLYTSYTANIVALLQSTTDSIKTLSDLLHSSLTLGVLDIVYFRYYFTSFEDPIRKAITEQKIEPKGRKSGWMSLEEGVNRIRNEPFALHGGRGQIYYVMQRTYQEEEKCGLSEIDYLGMTYPLLAIQKQSPYSEIIKNGALKLREYGLKYREEYRLYPRKPVCSNQAGYIKIGFTECYFAMVIMGYGMLLSVILLILEFLWYKRQNKDVMEKTASAMTDKVDPGTIKYIG</sequence>
<comment type="caution">
    <text evidence="18">The sequence shown here is derived from an EMBL/GenBank/DDBJ whole genome shotgun (WGS) entry which is preliminary data.</text>
</comment>
<feature type="transmembrane region" description="Helical" evidence="13">
    <location>
        <begin position="451"/>
        <end position="470"/>
    </location>
</feature>
<keyword evidence="10" id="KW-0325">Glycoprotein</keyword>
<proteinExistence type="inferred from homology"/>
<keyword evidence="3" id="KW-0813">Transport</keyword>
<dbReference type="Pfam" id="PF10613">
    <property type="entry name" value="Lig_chan-Glu_bd"/>
    <property type="match status" value="1"/>
</dbReference>
<evidence type="ECO:0000313" key="18">
    <source>
        <dbReference type="EMBL" id="RLU26111.1"/>
    </source>
</evidence>
<gene>
    <name evidence="18" type="ORF">DMN91_002276</name>
</gene>
<evidence type="ECO:0000256" key="2">
    <source>
        <dbReference type="ARBA" id="ARBA00008685"/>
    </source>
</evidence>
<dbReference type="Gene3D" id="3.40.190.10">
    <property type="entry name" value="Periplasmic binding protein-like II"/>
    <property type="match status" value="1"/>
</dbReference>
<protein>
    <submittedName>
        <fullName evidence="18">ObirIr75u.2</fullName>
    </submittedName>
</protein>
<comment type="subcellular location">
    <subcellularLocation>
        <location evidence="1">Cell membrane</location>
        <topology evidence="1">Multi-pass membrane protein</topology>
    </subcellularLocation>
</comment>
<evidence type="ECO:0000259" key="15">
    <source>
        <dbReference type="Pfam" id="PF00060"/>
    </source>
</evidence>
<keyword evidence="7" id="KW-0406">Ion transport</keyword>
<keyword evidence="9" id="KW-0675">Receptor</keyword>
<reference evidence="18" key="1">
    <citation type="journal article" date="2018" name="Genome Res.">
        <title>The genomic architecture and molecular evolution of ant odorant receptors.</title>
        <authorList>
            <person name="McKenzie S.K."/>
            <person name="Kronauer D.J.C."/>
        </authorList>
    </citation>
    <scope>NUCLEOTIDE SEQUENCE [LARGE SCALE GENOMIC DNA]</scope>
    <source>
        <strain evidence="18">Clonal line C1</strain>
    </source>
</reference>
<dbReference type="Pfam" id="PF24576">
    <property type="entry name" value="IR75A_N"/>
    <property type="match status" value="1"/>
</dbReference>
<keyword evidence="11" id="KW-1071">Ligand-gated ion channel</keyword>
<evidence type="ECO:0000259" key="17">
    <source>
        <dbReference type="Pfam" id="PF24576"/>
    </source>
</evidence>
<keyword evidence="14" id="KW-0732">Signal</keyword>
<keyword evidence="4" id="KW-1003">Cell membrane</keyword>
<keyword evidence="5 13" id="KW-0812">Transmembrane</keyword>
<evidence type="ECO:0000256" key="3">
    <source>
        <dbReference type="ARBA" id="ARBA00022448"/>
    </source>
</evidence>
<feature type="chain" id="PRO_5018063429" evidence="14">
    <location>
        <begin position="22"/>
        <end position="654"/>
    </location>
</feature>
<dbReference type="GO" id="GO:0050906">
    <property type="term" value="P:detection of stimulus involved in sensory perception"/>
    <property type="evidence" value="ECO:0007669"/>
    <property type="project" value="UniProtKB-ARBA"/>
</dbReference>
<feature type="transmembrane region" description="Helical" evidence="13">
    <location>
        <begin position="344"/>
        <end position="363"/>
    </location>
</feature>
<feature type="domain" description="Ionotropic receptor 75a N-terminal" evidence="17">
    <location>
        <begin position="95"/>
        <end position="223"/>
    </location>
</feature>
<keyword evidence="12" id="KW-0407">Ion channel</keyword>
<dbReference type="GO" id="GO:0015276">
    <property type="term" value="F:ligand-gated monoatomic ion channel activity"/>
    <property type="evidence" value="ECO:0007669"/>
    <property type="project" value="InterPro"/>
</dbReference>
<dbReference type="InterPro" id="IPR019594">
    <property type="entry name" value="Glu/Gly-bd"/>
</dbReference>
<dbReference type="Proteomes" id="UP000279307">
    <property type="component" value="Chromosome 2"/>
</dbReference>
<feature type="signal peptide" evidence="14">
    <location>
        <begin position="1"/>
        <end position="21"/>
    </location>
</feature>
<feature type="transmembrane region" description="Helical" evidence="13">
    <location>
        <begin position="414"/>
        <end position="439"/>
    </location>
</feature>
<name>A0A3L8E073_OOCBI</name>
<evidence type="ECO:0000256" key="11">
    <source>
        <dbReference type="ARBA" id="ARBA00023286"/>
    </source>
</evidence>
<evidence type="ECO:0000256" key="13">
    <source>
        <dbReference type="SAM" id="Phobius"/>
    </source>
</evidence>
<evidence type="ECO:0000256" key="9">
    <source>
        <dbReference type="ARBA" id="ARBA00023170"/>
    </source>
</evidence>
<dbReference type="Pfam" id="PF00060">
    <property type="entry name" value="Lig_chan"/>
    <property type="match status" value="1"/>
</dbReference>
<organism evidence="18">
    <name type="scientific">Ooceraea biroi</name>
    <name type="common">Clonal raider ant</name>
    <name type="synonym">Cerapachys biroi</name>
    <dbReference type="NCBI Taxonomy" id="2015173"/>
    <lineage>
        <taxon>Eukaryota</taxon>
        <taxon>Metazoa</taxon>
        <taxon>Ecdysozoa</taxon>
        <taxon>Arthropoda</taxon>
        <taxon>Hexapoda</taxon>
        <taxon>Insecta</taxon>
        <taxon>Pterygota</taxon>
        <taxon>Neoptera</taxon>
        <taxon>Endopterygota</taxon>
        <taxon>Hymenoptera</taxon>
        <taxon>Apocrita</taxon>
        <taxon>Aculeata</taxon>
        <taxon>Formicoidea</taxon>
        <taxon>Formicidae</taxon>
        <taxon>Dorylinae</taxon>
        <taxon>Ooceraea</taxon>
    </lineage>
</organism>
<dbReference type="GO" id="GO:0005886">
    <property type="term" value="C:plasma membrane"/>
    <property type="evidence" value="ECO:0007669"/>
    <property type="project" value="UniProtKB-SubCell"/>
</dbReference>
<accession>A0A3L8E073</accession>
<dbReference type="AlphaFoldDB" id="A0A3L8E073"/>
<dbReference type="OrthoDB" id="6117597at2759"/>
<dbReference type="PANTHER" id="PTHR42643:SF33">
    <property type="entry name" value="GLUTAMATE RECEPTOR 2-LIKE PROTEIN"/>
    <property type="match status" value="1"/>
</dbReference>
<keyword evidence="6 13" id="KW-1133">Transmembrane helix</keyword>
<keyword evidence="8 13" id="KW-0472">Membrane</keyword>